<evidence type="ECO:0000259" key="3">
    <source>
        <dbReference type="Pfam" id="PF25485"/>
    </source>
</evidence>
<feature type="chain" id="PRO_5017646683" description="DUF7908 domain-containing protein" evidence="2">
    <location>
        <begin position="23"/>
        <end position="723"/>
    </location>
</feature>
<accession>A0A3D8QPJ2</accession>
<feature type="signal peptide" evidence="2">
    <location>
        <begin position="1"/>
        <end position="22"/>
    </location>
</feature>
<evidence type="ECO:0000313" key="5">
    <source>
        <dbReference type="Proteomes" id="UP000256645"/>
    </source>
</evidence>
<dbReference type="OrthoDB" id="3559145at2759"/>
<evidence type="ECO:0000256" key="2">
    <source>
        <dbReference type="SAM" id="SignalP"/>
    </source>
</evidence>
<reference evidence="4 5" key="1">
    <citation type="journal article" date="2018" name="IMA Fungus">
        <title>IMA Genome-F 9: Draft genome sequence of Annulohypoxylon stygium, Aspergillus mulundensis, Berkeleyomyces basicola (syn. Thielaviopsis basicola), Ceratocystis smalleyi, two Cercospora beticola strains, Coleophoma cylindrospora, Fusarium fracticaudum, Phialophora cf. hyalina, and Morchella septimelata.</title>
        <authorList>
            <person name="Wingfield B.D."/>
            <person name="Bills G.F."/>
            <person name="Dong Y."/>
            <person name="Huang W."/>
            <person name="Nel W.J."/>
            <person name="Swalarsk-Parry B.S."/>
            <person name="Vaghefi N."/>
            <person name="Wilken P.M."/>
            <person name="An Z."/>
            <person name="de Beer Z.W."/>
            <person name="De Vos L."/>
            <person name="Chen L."/>
            <person name="Duong T.A."/>
            <person name="Gao Y."/>
            <person name="Hammerbacher A."/>
            <person name="Kikkert J.R."/>
            <person name="Li Y."/>
            <person name="Li H."/>
            <person name="Li K."/>
            <person name="Li Q."/>
            <person name="Liu X."/>
            <person name="Ma X."/>
            <person name="Naidoo K."/>
            <person name="Pethybridge S.J."/>
            <person name="Sun J."/>
            <person name="Steenkamp E.T."/>
            <person name="van der Nest M.A."/>
            <person name="van Wyk S."/>
            <person name="Wingfield M.J."/>
            <person name="Xiong C."/>
            <person name="Yue Q."/>
            <person name="Zhang X."/>
        </authorList>
    </citation>
    <scope>NUCLEOTIDE SEQUENCE [LARGE SCALE GENOMIC DNA]</scope>
    <source>
        <strain evidence="4 5">BP6252</strain>
    </source>
</reference>
<name>A0A3D8QPJ2_9HELO</name>
<feature type="domain" description="DUF7908" evidence="3">
    <location>
        <begin position="129"/>
        <end position="246"/>
    </location>
</feature>
<dbReference type="EMBL" id="PDLM01000013">
    <property type="protein sequence ID" value="RDW63707.1"/>
    <property type="molecule type" value="Genomic_DNA"/>
</dbReference>
<dbReference type="Pfam" id="PF25485">
    <property type="entry name" value="DUF7908"/>
    <property type="match status" value="1"/>
</dbReference>
<evidence type="ECO:0000313" key="4">
    <source>
        <dbReference type="EMBL" id="RDW63707.1"/>
    </source>
</evidence>
<dbReference type="AlphaFoldDB" id="A0A3D8QPJ2"/>
<comment type="caution">
    <text evidence="4">The sequence shown here is derived from an EMBL/GenBank/DDBJ whole genome shotgun (WGS) entry which is preliminary data.</text>
</comment>
<keyword evidence="5" id="KW-1185">Reference proteome</keyword>
<feature type="region of interest" description="Disordered" evidence="1">
    <location>
        <begin position="312"/>
        <end position="349"/>
    </location>
</feature>
<sequence length="723" mass="74855">MVSFLQTALVILAACRPFQVAAVHESDVDEAESCGASTGATEVVTVDYYNIYPVQISSYFSVNTEVTIENYGTITVLDAPKTIITTVTATEKIPTTITAVVATPSSSVSTAIPSLTFTPIIFAVRPLIEDQRRYRDHSTYITDNGSLTSICQDAASFVLNGTHLHSSQGLMSARNGTRSTIFQPKTLVGGITQTFSLSTRNVLAWRNPAFSLGEARFFLNDFGKIEAVFASSVNTTTLRPVKLVALSAFGCANPSGSNSGSGAVQTASAPGGYQSVLPAATAGSKTPITAIAVAPTTLVTLSRTSIVGYSSLPPSPQEPSISASNPGPLYSNSTISTRPSTQSPSVTAPVSKISTIASSSSSNTSTTTLPFVTSVSSVVFNGSSSSSSPTSSLATISASKYGFNSSSIASFPTAFPTSSLATSTILPSNSSANITYPTSTLITSSTAPANTSSIFVAATTSATEHSITTSTSSTSTSSTSSVGVCGDQVASYFSSGVYSSSISAFCYNYIGIYTTTNTTMTINDFATATATPNMVTVSATTTQTSTFDVTKTLYTSSYTGGANAAKRAVETALPSYLSQYDTAEISSACSCVYGQETISVTDVFTAIQTISTTTTQEPSTTTEFSTALATATEAVTYVSPEKLTCGSTSRGTGNTNTHAVTGSTQSTIYACAAICKALSNCYSIQYNYLTLDCEPRTVSIENGALAGASASSPYYFYDIDCFA</sequence>
<keyword evidence="2" id="KW-0732">Signal</keyword>
<evidence type="ECO:0000256" key="1">
    <source>
        <dbReference type="SAM" id="MobiDB-lite"/>
    </source>
</evidence>
<protein>
    <recommendedName>
        <fullName evidence="3">DUF7908 domain-containing protein</fullName>
    </recommendedName>
</protein>
<organism evidence="4 5">
    <name type="scientific">Coleophoma cylindrospora</name>
    <dbReference type="NCBI Taxonomy" id="1849047"/>
    <lineage>
        <taxon>Eukaryota</taxon>
        <taxon>Fungi</taxon>
        <taxon>Dikarya</taxon>
        <taxon>Ascomycota</taxon>
        <taxon>Pezizomycotina</taxon>
        <taxon>Leotiomycetes</taxon>
        <taxon>Helotiales</taxon>
        <taxon>Dermateaceae</taxon>
        <taxon>Coleophoma</taxon>
    </lineage>
</organism>
<dbReference type="STRING" id="1849047.A0A3D8QPJ2"/>
<gene>
    <name evidence="4" type="ORF">BP6252_11252</name>
</gene>
<dbReference type="Proteomes" id="UP000256645">
    <property type="component" value="Unassembled WGS sequence"/>
</dbReference>
<proteinExistence type="predicted"/>
<feature type="compositionally biased region" description="Polar residues" evidence="1">
    <location>
        <begin position="318"/>
        <end position="348"/>
    </location>
</feature>
<dbReference type="InterPro" id="IPR057230">
    <property type="entry name" value="DUF7908"/>
</dbReference>